<dbReference type="Pfam" id="PF02321">
    <property type="entry name" value="OEP"/>
    <property type="match status" value="2"/>
</dbReference>
<accession>A0AAE0RZN3</accession>
<keyword evidence="3" id="KW-1134">Transmembrane beta strand</keyword>
<comment type="caution">
    <text evidence="8">The sequence shown here is derived from an EMBL/GenBank/DDBJ whole genome shotgun (WGS) entry which is preliminary data.</text>
</comment>
<proteinExistence type="predicted"/>
<evidence type="ECO:0000256" key="1">
    <source>
        <dbReference type="ARBA" id="ARBA00004442"/>
    </source>
</evidence>
<evidence type="ECO:0000256" key="6">
    <source>
        <dbReference type="ARBA" id="ARBA00023237"/>
    </source>
</evidence>
<protein>
    <recommendedName>
        <fullName evidence="10">TolC family protein</fullName>
    </recommendedName>
</protein>
<keyword evidence="9" id="KW-1185">Reference proteome</keyword>
<dbReference type="PANTHER" id="PTHR30026">
    <property type="entry name" value="OUTER MEMBRANE PROTEIN TOLC"/>
    <property type="match status" value="1"/>
</dbReference>
<dbReference type="Proteomes" id="UP001195483">
    <property type="component" value="Unassembled WGS sequence"/>
</dbReference>
<evidence type="ECO:0008006" key="10">
    <source>
        <dbReference type="Google" id="ProtNLM"/>
    </source>
</evidence>
<sequence length="506" mass="57416">MLKHRIQSSIYFTAPLTKGPSMFGLFNYALFQVLLFAFSLFGSALYGQSTLEQVQHKELTLEECIEYGLAKSLDFSKKKLATDIAGIQVIQNYFNFLPVISASADASLSSGARLQQYNSGTNIIFSQNLSDSYSASAKLSGSLNLFDGLNNISKYMSALKDNEASKYTLERAKEDIMYDITLKFFQAVMDYQLISSSKKNLEAISATVRQTEMRVKTGIRTETELLQQKAEMFNSEFLLLKAQNQYELSLLALLQTINIDTKHTYTLVTPTIDTTKEAVEPLTEISILENIALQNRNDLKSRDFIIEKFYWQEIQARSVFFPSLSLQGSYGNNATIATRTVVFGKEQDLSTQPPFLDQLRNQYNYSFGLNLSWNITNIFLGVFQTKAAAYQTESTKLDKAILIQNIQSDVAKAVLALKAAYKEMWVANKTYEATKSSYEQTDERYKMGSATWVDLQNNYRNFFKSETDLIRAKMNLALQRKVLIHVTGHLSTDQQLIPIIKSFEKK</sequence>
<dbReference type="InterPro" id="IPR003423">
    <property type="entry name" value="OMP_efflux"/>
</dbReference>
<dbReference type="PANTHER" id="PTHR30026:SF20">
    <property type="entry name" value="OUTER MEMBRANE PROTEIN TOLC"/>
    <property type="match status" value="1"/>
</dbReference>
<keyword evidence="7" id="KW-1133">Transmembrane helix</keyword>
<reference evidence="8" key="3">
    <citation type="submission" date="2023-05" db="EMBL/GenBank/DDBJ databases">
        <authorList>
            <person name="Smith C.H."/>
        </authorList>
    </citation>
    <scope>NUCLEOTIDE SEQUENCE</scope>
    <source>
        <strain evidence="8">CHS0354</strain>
        <tissue evidence="8">Mantle</tissue>
    </source>
</reference>
<evidence type="ECO:0000256" key="7">
    <source>
        <dbReference type="SAM" id="Phobius"/>
    </source>
</evidence>
<feature type="transmembrane region" description="Helical" evidence="7">
    <location>
        <begin position="25"/>
        <end position="46"/>
    </location>
</feature>
<name>A0AAE0RZN3_9BIVA</name>
<dbReference type="GO" id="GO:0015562">
    <property type="term" value="F:efflux transmembrane transporter activity"/>
    <property type="evidence" value="ECO:0007669"/>
    <property type="project" value="InterPro"/>
</dbReference>
<dbReference type="GO" id="GO:1990281">
    <property type="term" value="C:efflux pump complex"/>
    <property type="evidence" value="ECO:0007669"/>
    <property type="project" value="TreeGrafter"/>
</dbReference>
<keyword evidence="2" id="KW-0813">Transport</keyword>
<evidence type="ECO:0000313" key="8">
    <source>
        <dbReference type="EMBL" id="KAK3582549.1"/>
    </source>
</evidence>
<organism evidence="8 9">
    <name type="scientific">Potamilus streckersoni</name>
    <dbReference type="NCBI Taxonomy" id="2493646"/>
    <lineage>
        <taxon>Eukaryota</taxon>
        <taxon>Metazoa</taxon>
        <taxon>Spiralia</taxon>
        <taxon>Lophotrochozoa</taxon>
        <taxon>Mollusca</taxon>
        <taxon>Bivalvia</taxon>
        <taxon>Autobranchia</taxon>
        <taxon>Heteroconchia</taxon>
        <taxon>Palaeoheterodonta</taxon>
        <taxon>Unionida</taxon>
        <taxon>Unionoidea</taxon>
        <taxon>Unionidae</taxon>
        <taxon>Ambleminae</taxon>
        <taxon>Lampsilini</taxon>
        <taxon>Potamilus</taxon>
    </lineage>
</organism>
<evidence type="ECO:0000256" key="3">
    <source>
        <dbReference type="ARBA" id="ARBA00022452"/>
    </source>
</evidence>
<keyword evidence="6" id="KW-0998">Cell outer membrane</keyword>
<dbReference type="Gene3D" id="1.20.1600.10">
    <property type="entry name" value="Outer membrane efflux proteins (OEP)"/>
    <property type="match status" value="1"/>
</dbReference>
<dbReference type="InterPro" id="IPR051906">
    <property type="entry name" value="TolC-like"/>
</dbReference>
<gene>
    <name evidence="8" type="ORF">CHS0354_024103</name>
</gene>
<evidence type="ECO:0000256" key="4">
    <source>
        <dbReference type="ARBA" id="ARBA00022692"/>
    </source>
</evidence>
<keyword evidence="5 7" id="KW-0472">Membrane</keyword>
<dbReference type="EMBL" id="JAEAOA010001427">
    <property type="protein sequence ID" value="KAK3582549.1"/>
    <property type="molecule type" value="Genomic_DNA"/>
</dbReference>
<evidence type="ECO:0000313" key="9">
    <source>
        <dbReference type="Proteomes" id="UP001195483"/>
    </source>
</evidence>
<keyword evidence="4 7" id="KW-0812">Transmembrane</keyword>
<evidence type="ECO:0000256" key="5">
    <source>
        <dbReference type="ARBA" id="ARBA00023136"/>
    </source>
</evidence>
<comment type="subcellular location">
    <subcellularLocation>
        <location evidence="1">Cell outer membrane</location>
    </subcellularLocation>
</comment>
<evidence type="ECO:0000256" key="2">
    <source>
        <dbReference type="ARBA" id="ARBA00022448"/>
    </source>
</evidence>
<reference evidence="8" key="2">
    <citation type="journal article" date="2021" name="Genome Biol. Evol.">
        <title>Developing a high-quality reference genome for a parasitic bivalve with doubly uniparental inheritance (Bivalvia: Unionida).</title>
        <authorList>
            <person name="Smith C.H."/>
        </authorList>
    </citation>
    <scope>NUCLEOTIDE SEQUENCE</scope>
    <source>
        <strain evidence="8">CHS0354</strain>
        <tissue evidence="8">Mantle</tissue>
    </source>
</reference>
<dbReference type="AlphaFoldDB" id="A0AAE0RZN3"/>
<reference evidence="8" key="1">
    <citation type="journal article" date="2021" name="Genome Biol. Evol.">
        <title>A High-Quality Reference Genome for a Parasitic Bivalve with Doubly Uniparental Inheritance (Bivalvia: Unionida).</title>
        <authorList>
            <person name="Smith C.H."/>
        </authorList>
    </citation>
    <scope>NUCLEOTIDE SEQUENCE</scope>
    <source>
        <strain evidence="8">CHS0354</strain>
    </source>
</reference>
<dbReference type="SUPFAM" id="SSF56954">
    <property type="entry name" value="Outer membrane efflux proteins (OEP)"/>
    <property type="match status" value="1"/>
</dbReference>
<dbReference type="GO" id="GO:0015288">
    <property type="term" value="F:porin activity"/>
    <property type="evidence" value="ECO:0007669"/>
    <property type="project" value="TreeGrafter"/>
</dbReference>